<reference evidence="1 3" key="2">
    <citation type="submission" date="2016-08" db="EMBL/GenBank/DDBJ databases">
        <authorList>
            <person name="Seilhamer J.J."/>
        </authorList>
    </citation>
    <scope>NUCLEOTIDE SEQUENCE [LARGE SCALE GENOMIC DNA]</scope>
    <source>
        <strain evidence="1 3">NML150140-1</strain>
    </source>
</reference>
<dbReference type="Proteomes" id="UP000094271">
    <property type="component" value="Unassembled WGS sequence"/>
</dbReference>
<organism evidence="1 3">
    <name type="scientific">Eisenbergiella tayi</name>
    <dbReference type="NCBI Taxonomy" id="1432052"/>
    <lineage>
        <taxon>Bacteria</taxon>
        <taxon>Bacillati</taxon>
        <taxon>Bacillota</taxon>
        <taxon>Clostridia</taxon>
        <taxon>Lachnospirales</taxon>
        <taxon>Lachnospiraceae</taxon>
        <taxon>Eisenbergiella</taxon>
    </lineage>
</organism>
<evidence type="ECO:0000313" key="4">
    <source>
        <dbReference type="Proteomes" id="UP000094869"/>
    </source>
</evidence>
<reference evidence="2 4" key="1">
    <citation type="submission" date="2016-08" db="EMBL/GenBank/DDBJ databases">
        <title>Characterization of Isolates of Eisenbergiella tayi Derived from Blood Cultures, Using Whole Genome Sequencing.</title>
        <authorList>
            <person name="Bernier A.-M."/>
            <person name="Burdz T."/>
            <person name="Wiebe D."/>
            <person name="Bernard K."/>
        </authorList>
    </citation>
    <scope>NUCLEOTIDE SEQUENCE [LARGE SCALE GENOMIC DNA]</scope>
    <source>
        <strain evidence="2 4">NML120146</strain>
    </source>
</reference>
<dbReference type="Proteomes" id="UP000094869">
    <property type="component" value="Unassembled WGS sequence"/>
</dbReference>
<evidence type="ECO:0000313" key="3">
    <source>
        <dbReference type="Proteomes" id="UP000094271"/>
    </source>
</evidence>
<accession>A0A1E3UKN3</accession>
<gene>
    <name evidence="1" type="ORF">BEI59_06940</name>
    <name evidence="2" type="ORF">BEI63_09235</name>
</gene>
<evidence type="ECO:0000313" key="2">
    <source>
        <dbReference type="EMBL" id="ODR58665.1"/>
    </source>
</evidence>
<dbReference type="EMBL" id="MEHD01000019">
    <property type="protein sequence ID" value="ODR58665.1"/>
    <property type="molecule type" value="Genomic_DNA"/>
</dbReference>
<name>A0A1E3UKN3_9FIRM</name>
<dbReference type="RefSeq" id="WP_069154657.1">
    <property type="nucleotide sequence ID" value="NZ_JAQCZP010000001.1"/>
</dbReference>
<protein>
    <submittedName>
        <fullName evidence="1">Uncharacterized protein</fullName>
    </submittedName>
</protein>
<dbReference type="AlphaFoldDB" id="A0A1E3UKN3"/>
<keyword evidence="4" id="KW-1185">Reference proteome</keyword>
<evidence type="ECO:0000313" key="1">
    <source>
        <dbReference type="EMBL" id="ODR53430.1"/>
    </source>
</evidence>
<comment type="caution">
    <text evidence="1">The sequence shown here is derived from an EMBL/GenBank/DDBJ whole genome shotgun (WGS) entry which is preliminary data.</text>
</comment>
<sequence length="74" mass="8890">MQALWFKDVLGVEKNDNPLFRDGLAPHIWNEGSKWEWYIYKSEPEDYQKSTKVIDNYAALFQEPTMEQGWQLHQ</sequence>
<proteinExistence type="predicted"/>
<dbReference type="OrthoDB" id="9807423at2"/>
<dbReference type="EMBL" id="MEHA01000004">
    <property type="protein sequence ID" value="ODR53430.1"/>
    <property type="molecule type" value="Genomic_DNA"/>
</dbReference>